<proteinExistence type="predicted"/>
<protein>
    <submittedName>
        <fullName evidence="1">Uncharacterized protein</fullName>
    </submittedName>
</protein>
<sequence length="171" mass="19241">MLRTEEDCRATRIFLNKDCVTDAYRIANDPKAYRVIVGSSLHQLRQLRTAFHDPSTYYMCRAWGPLTSANMCHPFSIFTLSQNDSTQGNGFEVGKLFDFIATQVLEKGKDAVLLRERVEACLKGCKPSGKVHNTVQKIFDLFQESSSEVIILGNTSLNEPLETLVELMSSN</sequence>
<evidence type="ECO:0000313" key="1">
    <source>
        <dbReference type="EMBL" id="KAF9991813.1"/>
    </source>
</evidence>
<dbReference type="Proteomes" id="UP000749646">
    <property type="component" value="Unassembled WGS sequence"/>
</dbReference>
<keyword evidence="2" id="KW-1185">Reference proteome</keyword>
<name>A0A9P6MCF8_9FUNG</name>
<organism evidence="1 2">
    <name type="scientific">Modicella reniformis</name>
    <dbReference type="NCBI Taxonomy" id="1440133"/>
    <lineage>
        <taxon>Eukaryota</taxon>
        <taxon>Fungi</taxon>
        <taxon>Fungi incertae sedis</taxon>
        <taxon>Mucoromycota</taxon>
        <taxon>Mortierellomycotina</taxon>
        <taxon>Mortierellomycetes</taxon>
        <taxon>Mortierellales</taxon>
        <taxon>Mortierellaceae</taxon>
        <taxon>Modicella</taxon>
    </lineage>
</organism>
<accession>A0A9P6MCF8</accession>
<dbReference type="EMBL" id="JAAAHW010002513">
    <property type="protein sequence ID" value="KAF9991813.1"/>
    <property type="molecule type" value="Genomic_DNA"/>
</dbReference>
<comment type="caution">
    <text evidence="1">The sequence shown here is derived from an EMBL/GenBank/DDBJ whole genome shotgun (WGS) entry which is preliminary data.</text>
</comment>
<evidence type="ECO:0000313" key="2">
    <source>
        <dbReference type="Proteomes" id="UP000749646"/>
    </source>
</evidence>
<dbReference type="AlphaFoldDB" id="A0A9P6MCF8"/>
<reference evidence="1" key="1">
    <citation type="journal article" date="2020" name="Fungal Divers.">
        <title>Resolving the Mortierellaceae phylogeny through synthesis of multi-gene phylogenetics and phylogenomics.</title>
        <authorList>
            <person name="Vandepol N."/>
            <person name="Liber J."/>
            <person name="Desiro A."/>
            <person name="Na H."/>
            <person name="Kennedy M."/>
            <person name="Barry K."/>
            <person name="Grigoriev I.V."/>
            <person name="Miller A.N."/>
            <person name="O'Donnell K."/>
            <person name="Stajich J.E."/>
            <person name="Bonito G."/>
        </authorList>
    </citation>
    <scope>NUCLEOTIDE SEQUENCE</scope>
    <source>
        <strain evidence="1">MES-2147</strain>
    </source>
</reference>
<feature type="non-terminal residue" evidence="1">
    <location>
        <position position="171"/>
    </location>
</feature>
<gene>
    <name evidence="1" type="ORF">BGZ65_000055</name>
</gene>
<dbReference type="OrthoDB" id="2250876at2759"/>